<keyword evidence="9" id="KW-1185">Reference proteome</keyword>
<evidence type="ECO:0000313" key="9">
    <source>
        <dbReference type="Proteomes" id="UP000548476"/>
    </source>
</evidence>
<dbReference type="SUPFAM" id="SSF88659">
    <property type="entry name" value="Sigma3 and sigma4 domains of RNA polymerase sigma factors"/>
    <property type="match status" value="1"/>
</dbReference>
<keyword evidence="2" id="KW-0805">Transcription regulation</keyword>
<reference evidence="8 9" key="1">
    <citation type="submission" date="2020-08" db="EMBL/GenBank/DDBJ databases">
        <title>Genomic Encyclopedia of Type Strains, Phase IV (KMG-IV): sequencing the most valuable type-strain genomes for metagenomic binning, comparative biology and taxonomic classification.</title>
        <authorList>
            <person name="Goeker M."/>
        </authorList>
    </citation>
    <scope>NUCLEOTIDE SEQUENCE [LARGE SCALE GENOMIC DNA]</scope>
    <source>
        <strain evidence="8 9">YIM 65646</strain>
    </source>
</reference>
<keyword evidence="3" id="KW-0731">Sigma factor</keyword>
<dbReference type="InterPro" id="IPR014284">
    <property type="entry name" value="RNA_pol_sigma-70_dom"/>
</dbReference>
<dbReference type="InterPro" id="IPR007627">
    <property type="entry name" value="RNA_pol_sigma70_r2"/>
</dbReference>
<dbReference type="Gene3D" id="1.10.1740.10">
    <property type="match status" value="1"/>
</dbReference>
<evidence type="ECO:0000256" key="1">
    <source>
        <dbReference type="ARBA" id="ARBA00010641"/>
    </source>
</evidence>
<comment type="caution">
    <text evidence="8">The sequence shown here is derived from an EMBL/GenBank/DDBJ whole genome shotgun (WGS) entry which is preliminary data.</text>
</comment>
<evidence type="ECO:0000256" key="4">
    <source>
        <dbReference type="ARBA" id="ARBA00023163"/>
    </source>
</evidence>
<evidence type="ECO:0000256" key="2">
    <source>
        <dbReference type="ARBA" id="ARBA00023015"/>
    </source>
</evidence>
<dbReference type="GO" id="GO:0006352">
    <property type="term" value="P:DNA-templated transcription initiation"/>
    <property type="evidence" value="ECO:0007669"/>
    <property type="project" value="InterPro"/>
</dbReference>
<dbReference type="InterPro" id="IPR013249">
    <property type="entry name" value="RNA_pol_sigma70_r4_t2"/>
</dbReference>
<name>A0A841FN67_9ACTN</name>
<dbReference type="AlphaFoldDB" id="A0A841FN67"/>
<protein>
    <submittedName>
        <fullName evidence="8">RNA polymerase sigma-70 factor (ECF subfamily)</fullName>
    </submittedName>
</protein>
<evidence type="ECO:0000259" key="7">
    <source>
        <dbReference type="Pfam" id="PF08281"/>
    </source>
</evidence>
<organism evidence="8 9">
    <name type="scientific">Phytomonospora endophytica</name>
    <dbReference type="NCBI Taxonomy" id="714109"/>
    <lineage>
        <taxon>Bacteria</taxon>
        <taxon>Bacillati</taxon>
        <taxon>Actinomycetota</taxon>
        <taxon>Actinomycetes</taxon>
        <taxon>Micromonosporales</taxon>
        <taxon>Micromonosporaceae</taxon>
        <taxon>Phytomonospora</taxon>
    </lineage>
</organism>
<dbReference type="GO" id="GO:0016987">
    <property type="term" value="F:sigma factor activity"/>
    <property type="evidence" value="ECO:0007669"/>
    <property type="project" value="UniProtKB-KW"/>
</dbReference>
<sequence length="276" mass="30280">MPGSAHVVTDELHMARLALSSGLAAMRHMLAVTIHADPATATGADAAPSAARGRVRPVRARVAEKSETDAEAESGGTEPEPEGEGGEPARGTEIWDLVRRAQAGDTEAFGQIYDRYIDTVFRYIYFRVSRRDLAEDLTSETFLRALKRINSFTWQGRDFGAWLVTIARNLMADHFKSGRYRLEVATADVLDADKEESGPEGNPETAVVDKITNATLLEAVKELNADQQECIVLRFLQGFSVAETARAMNKNEGAIKALQYRAVRTLGRLLPEGFGR</sequence>
<proteinExistence type="inferred from homology"/>
<evidence type="ECO:0000256" key="3">
    <source>
        <dbReference type="ARBA" id="ARBA00023082"/>
    </source>
</evidence>
<feature type="region of interest" description="Disordered" evidence="5">
    <location>
        <begin position="42"/>
        <end position="91"/>
    </location>
</feature>
<dbReference type="InterPro" id="IPR014298">
    <property type="entry name" value="BldN-like"/>
</dbReference>
<evidence type="ECO:0000313" key="8">
    <source>
        <dbReference type="EMBL" id="MBB6036343.1"/>
    </source>
</evidence>
<dbReference type="InterPro" id="IPR013324">
    <property type="entry name" value="RNA_pol_sigma_r3/r4-like"/>
</dbReference>
<accession>A0A841FN67</accession>
<feature type="compositionally biased region" description="Low complexity" evidence="5">
    <location>
        <begin position="42"/>
        <end position="52"/>
    </location>
</feature>
<dbReference type="NCBIfam" id="TIGR02937">
    <property type="entry name" value="sigma70-ECF"/>
    <property type="match status" value="1"/>
</dbReference>
<dbReference type="NCBIfam" id="TIGR02952">
    <property type="entry name" value="Sig70_famx2"/>
    <property type="match status" value="1"/>
</dbReference>
<comment type="similarity">
    <text evidence="1">Belongs to the sigma-70 factor family. ECF subfamily.</text>
</comment>
<keyword evidence="4" id="KW-0804">Transcription</keyword>
<dbReference type="InterPro" id="IPR036388">
    <property type="entry name" value="WH-like_DNA-bd_sf"/>
</dbReference>
<gene>
    <name evidence="8" type="ORF">HNR73_004211</name>
</gene>
<feature type="domain" description="RNA polymerase sigma-70 region 2" evidence="6">
    <location>
        <begin position="112"/>
        <end position="177"/>
    </location>
</feature>
<feature type="domain" description="RNA polymerase sigma factor 70 region 4 type 2" evidence="7">
    <location>
        <begin position="216"/>
        <end position="266"/>
    </location>
</feature>
<dbReference type="Proteomes" id="UP000548476">
    <property type="component" value="Unassembled WGS sequence"/>
</dbReference>
<dbReference type="GO" id="GO:0003677">
    <property type="term" value="F:DNA binding"/>
    <property type="evidence" value="ECO:0007669"/>
    <property type="project" value="InterPro"/>
</dbReference>
<dbReference type="Gene3D" id="1.10.10.10">
    <property type="entry name" value="Winged helix-like DNA-binding domain superfamily/Winged helix DNA-binding domain"/>
    <property type="match status" value="1"/>
</dbReference>
<dbReference type="PANTHER" id="PTHR43133">
    <property type="entry name" value="RNA POLYMERASE ECF-TYPE SIGMA FACTO"/>
    <property type="match status" value="1"/>
</dbReference>
<dbReference type="InterPro" id="IPR039425">
    <property type="entry name" value="RNA_pol_sigma-70-like"/>
</dbReference>
<evidence type="ECO:0000256" key="5">
    <source>
        <dbReference type="SAM" id="MobiDB-lite"/>
    </source>
</evidence>
<dbReference type="EMBL" id="JACHGT010000008">
    <property type="protein sequence ID" value="MBB6036343.1"/>
    <property type="molecule type" value="Genomic_DNA"/>
</dbReference>
<dbReference type="CDD" id="cd06171">
    <property type="entry name" value="Sigma70_r4"/>
    <property type="match status" value="1"/>
</dbReference>
<evidence type="ECO:0000259" key="6">
    <source>
        <dbReference type="Pfam" id="PF04542"/>
    </source>
</evidence>
<dbReference type="Pfam" id="PF08281">
    <property type="entry name" value="Sigma70_r4_2"/>
    <property type="match status" value="1"/>
</dbReference>
<dbReference type="Pfam" id="PF04542">
    <property type="entry name" value="Sigma70_r2"/>
    <property type="match status" value="1"/>
</dbReference>
<dbReference type="PANTHER" id="PTHR43133:SF57">
    <property type="entry name" value="RNA POLYMERASE SIGMA-70 FACTOR"/>
    <property type="match status" value="1"/>
</dbReference>
<dbReference type="SUPFAM" id="SSF88946">
    <property type="entry name" value="Sigma2 domain of RNA polymerase sigma factors"/>
    <property type="match status" value="1"/>
</dbReference>
<dbReference type="InterPro" id="IPR013325">
    <property type="entry name" value="RNA_pol_sigma_r2"/>
</dbReference>